<name>A0AAP0KL20_9MAGN</name>
<evidence type="ECO:0000313" key="1">
    <source>
        <dbReference type="EMBL" id="KAK9153604.1"/>
    </source>
</evidence>
<reference evidence="1 2" key="1">
    <citation type="submission" date="2024-01" db="EMBL/GenBank/DDBJ databases">
        <title>Genome assemblies of Stephania.</title>
        <authorList>
            <person name="Yang L."/>
        </authorList>
    </citation>
    <scope>NUCLEOTIDE SEQUENCE [LARGE SCALE GENOMIC DNA]</scope>
    <source>
        <strain evidence="1">QJT</strain>
        <tissue evidence="1">Leaf</tissue>
    </source>
</reference>
<organism evidence="1 2">
    <name type="scientific">Stephania japonica</name>
    <dbReference type="NCBI Taxonomy" id="461633"/>
    <lineage>
        <taxon>Eukaryota</taxon>
        <taxon>Viridiplantae</taxon>
        <taxon>Streptophyta</taxon>
        <taxon>Embryophyta</taxon>
        <taxon>Tracheophyta</taxon>
        <taxon>Spermatophyta</taxon>
        <taxon>Magnoliopsida</taxon>
        <taxon>Ranunculales</taxon>
        <taxon>Menispermaceae</taxon>
        <taxon>Menispermoideae</taxon>
        <taxon>Cissampelideae</taxon>
        <taxon>Stephania</taxon>
    </lineage>
</organism>
<keyword evidence="2" id="KW-1185">Reference proteome</keyword>
<dbReference type="AlphaFoldDB" id="A0AAP0KL20"/>
<dbReference type="Proteomes" id="UP001417504">
    <property type="component" value="Unassembled WGS sequence"/>
</dbReference>
<sequence>MSSSSSTAKRGHELRGLFEHDWALTWGAKDDRAVLVSIGTHCNQRDAKTQRPCRAAEH</sequence>
<dbReference type="EMBL" id="JBBNAE010000001">
    <property type="protein sequence ID" value="KAK9153604.1"/>
    <property type="molecule type" value="Genomic_DNA"/>
</dbReference>
<comment type="caution">
    <text evidence="1">The sequence shown here is derived from an EMBL/GenBank/DDBJ whole genome shotgun (WGS) entry which is preliminary data.</text>
</comment>
<gene>
    <name evidence="1" type="ORF">Sjap_001084</name>
</gene>
<protein>
    <submittedName>
        <fullName evidence="1">Uncharacterized protein</fullName>
    </submittedName>
</protein>
<accession>A0AAP0KL20</accession>
<evidence type="ECO:0000313" key="2">
    <source>
        <dbReference type="Proteomes" id="UP001417504"/>
    </source>
</evidence>
<proteinExistence type="predicted"/>